<dbReference type="Gene3D" id="3.30.200.20">
    <property type="entry name" value="Phosphorylase Kinase, domain 1"/>
    <property type="match status" value="1"/>
</dbReference>
<dbReference type="GO" id="GO:0005524">
    <property type="term" value="F:ATP binding"/>
    <property type="evidence" value="ECO:0007669"/>
    <property type="project" value="UniProtKB-KW"/>
</dbReference>
<dbReference type="AlphaFoldDB" id="A0A3G9GHD3"/>
<keyword evidence="2" id="KW-0547">Nucleotide-binding</keyword>
<protein>
    <submittedName>
        <fullName evidence="6">Serine/threonine protein kinase</fullName>
    </submittedName>
</protein>
<organism evidence="6 7">
    <name type="scientific">Aquitalea magnusonii</name>
    <dbReference type="NCBI Taxonomy" id="332411"/>
    <lineage>
        <taxon>Bacteria</taxon>
        <taxon>Pseudomonadati</taxon>
        <taxon>Pseudomonadota</taxon>
        <taxon>Betaproteobacteria</taxon>
        <taxon>Neisseriales</taxon>
        <taxon>Chromobacteriaceae</taxon>
        <taxon>Aquitalea</taxon>
    </lineage>
</organism>
<evidence type="ECO:0000256" key="3">
    <source>
        <dbReference type="ARBA" id="ARBA00022777"/>
    </source>
</evidence>
<evidence type="ECO:0000256" key="4">
    <source>
        <dbReference type="ARBA" id="ARBA00022840"/>
    </source>
</evidence>
<evidence type="ECO:0000259" key="5">
    <source>
        <dbReference type="PROSITE" id="PS50011"/>
    </source>
</evidence>
<reference evidence="7" key="1">
    <citation type="journal article" date="2017" name="Biotechnol. Biofuels">
        <title>Evaluation of environmental bacterial communities as a factor affecting the growth of duckweed Lemna minor.</title>
        <authorList>
            <person name="Ishizawa H."/>
            <person name="Kuroda M."/>
            <person name="Morikawa M."/>
            <person name="Ike M."/>
        </authorList>
    </citation>
    <scope>NUCLEOTIDE SEQUENCE [LARGE SCALE GENOMIC DNA]</scope>
    <source>
        <strain evidence="7">H3</strain>
    </source>
</reference>
<gene>
    <name evidence="6" type="ORF">DLM_3686</name>
</gene>
<dbReference type="SUPFAM" id="SSF56112">
    <property type="entry name" value="Protein kinase-like (PK-like)"/>
    <property type="match status" value="1"/>
</dbReference>
<dbReference type="GO" id="GO:0016020">
    <property type="term" value="C:membrane"/>
    <property type="evidence" value="ECO:0007669"/>
    <property type="project" value="TreeGrafter"/>
</dbReference>
<keyword evidence="7" id="KW-1185">Reference proteome</keyword>
<dbReference type="Gene3D" id="1.10.510.10">
    <property type="entry name" value="Transferase(Phosphotransferase) domain 1"/>
    <property type="match status" value="1"/>
</dbReference>
<dbReference type="Proteomes" id="UP000198290">
    <property type="component" value="Chromosome"/>
</dbReference>
<dbReference type="InterPro" id="IPR000719">
    <property type="entry name" value="Prot_kinase_dom"/>
</dbReference>
<dbReference type="KEGG" id="amah:DLM_3686"/>
<evidence type="ECO:0000313" key="6">
    <source>
        <dbReference type="EMBL" id="BBF87270.1"/>
    </source>
</evidence>
<dbReference type="InterPro" id="IPR011009">
    <property type="entry name" value="Kinase-like_dom_sf"/>
</dbReference>
<keyword evidence="4" id="KW-0067">ATP-binding</keyword>
<dbReference type="PROSITE" id="PS50011">
    <property type="entry name" value="PROTEIN_KINASE_DOM"/>
    <property type="match status" value="1"/>
</dbReference>
<dbReference type="PANTHER" id="PTHR24348">
    <property type="entry name" value="SERINE/THREONINE-PROTEIN KINASE UNC-51-RELATED"/>
    <property type="match status" value="1"/>
</dbReference>
<evidence type="ECO:0000313" key="7">
    <source>
        <dbReference type="Proteomes" id="UP000198290"/>
    </source>
</evidence>
<dbReference type="GO" id="GO:0000407">
    <property type="term" value="C:phagophore assembly site"/>
    <property type="evidence" value="ECO:0007669"/>
    <property type="project" value="TreeGrafter"/>
</dbReference>
<dbReference type="OrthoDB" id="9801841at2"/>
<dbReference type="PANTHER" id="PTHR24348:SF22">
    <property type="entry name" value="NON-SPECIFIC SERINE_THREONINE PROTEIN KINASE"/>
    <property type="match status" value="1"/>
</dbReference>
<keyword evidence="1" id="KW-0808">Transferase</keyword>
<dbReference type="InterPro" id="IPR008271">
    <property type="entry name" value="Ser/Thr_kinase_AS"/>
</dbReference>
<reference evidence="7" key="3">
    <citation type="journal article" date="2017" name="Plant Physiol. Biochem.">
        <title>Differential oxidative and antioxidative response of duckweed Lemna minor toward plant growth promoting/inhibiting bacteria.</title>
        <authorList>
            <person name="Ishizawa H."/>
            <person name="Kuroda M."/>
            <person name="Morikawa M."/>
            <person name="Ike M."/>
        </authorList>
    </citation>
    <scope>NUCLEOTIDE SEQUENCE [LARGE SCALE GENOMIC DNA]</scope>
    <source>
        <strain evidence="7">H3</strain>
    </source>
</reference>
<proteinExistence type="predicted"/>
<dbReference type="EMBL" id="AP018823">
    <property type="protein sequence ID" value="BBF87270.1"/>
    <property type="molecule type" value="Genomic_DNA"/>
</dbReference>
<evidence type="ECO:0000256" key="1">
    <source>
        <dbReference type="ARBA" id="ARBA00022679"/>
    </source>
</evidence>
<dbReference type="Pfam" id="PF00069">
    <property type="entry name" value="Pkinase"/>
    <property type="match status" value="1"/>
</dbReference>
<dbReference type="GO" id="GO:0004674">
    <property type="term" value="F:protein serine/threonine kinase activity"/>
    <property type="evidence" value="ECO:0007669"/>
    <property type="project" value="UniProtKB-KW"/>
</dbReference>
<sequence>MIDRIIAGRYKILKHIGRGGMQEVFLAHDTELDTEVALKTPQAGQQNRRFQKSAIISARINHHHVAKTLDYIDENGTVYLIEELINGETLSQKLDRFGYFDPHFAAKILHHIAKGVSASHREGVIHRDLKPSNIMVSAGVELSNLKITDFGIATLTEEVFEEAAKAGDLTQSTSGTIKGALPFMAPEMMFRQSDQKILPSVDIWSVGAMMFQLLTGDYPFGVYLEAAVNVKNKERKPWPKFMTRNPQFSLLSTELQAIVERCLDYNPESRLTADQLVELCDNLCYITAEREEGVVTNLIQNGYSGFATNESSDVFFSMESVYGLRVPDTEKNSLICYSSFSGSPKNRAHPIFVLKK</sequence>
<dbReference type="PROSITE" id="PS00108">
    <property type="entry name" value="PROTEIN_KINASE_ST"/>
    <property type="match status" value="1"/>
</dbReference>
<dbReference type="CDD" id="cd14014">
    <property type="entry name" value="STKc_PknB_like"/>
    <property type="match status" value="1"/>
</dbReference>
<accession>A0A3G9GHD3</accession>
<dbReference type="GO" id="GO:0005776">
    <property type="term" value="C:autophagosome"/>
    <property type="evidence" value="ECO:0007669"/>
    <property type="project" value="TreeGrafter"/>
</dbReference>
<keyword evidence="6" id="KW-0723">Serine/threonine-protein kinase</keyword>
<keyword evidence="3 6" id="KW-0418">Kinase</keyword>
<dbReference type="GO" id="GO:0005829">
    <property type="term" value="C:cytosol"/>
    <property type="evidence" value="ECO:0007669"/>
    <property type="project" value="TreeGrafter"/>
</dbReference>
<dbReference type="RefSeq" id="WP_089086380.1">
    <property type="nucleotide sequence ID" value="NZ_AP018823.1"/>
</dbReference>
<feature type="domain" description="Protein kinase" evidence="5">
    <location>
        <begin position="10"/>
        <end position="286"/>
    </location>
</feature>
<name>A0A3G9GHD3_9NEIS</name>
<reference evidence="6 7" key="2">
    <citation type="journal article" date="2017" name="Genome Announc.">
        <title>Draft genome sequence of Aquitalea magnusonii strain H3, a plant growth-promoting bacterium of duckweed Lemna minor.</title>
        <authorList>
            <person name="Ishizawa H."/>
            <person name="Kuroda M."/>
            <person name="Ike M."/>
        </authorList>
    </citation>
    <scope>NUCLEOTIDE SEQUENCE [LARGE SCALE GENOMIC DNA]</scope>
    <source>
        <strain evidence="6 7">H3</strain>
    </source>
</reference>
<dbReference type="SMART" id="SM00220">
    <property type="entry name" value="S_TKc"/>
    <property type="match status" value="1"/>
</dbReference>
<dbReference type="InterPro" id="IPR045269">
    <property type="entry name" value="Atg1-like"/>
</dbReference>
<evidence type="ECO:0000256" key="2">
    <source>
        <dbReference type="ARBA" id="ARBA00022741"/>
    </source>
</evidence>